<evidence type="ECO:0000259" key="2">
    <source>
        <dbReference type="Pfam" id="PF00675"/>
    </source>
</evidence>
<dbReference type="PANTHER" id="PTHR11851">
    <property type="entry name" value="METALLOPROTEASE"/>
    <property type="match status" value="1"/>
</dbReference>
<dbReference type="Pfam" id="PF00675">
    <property type="entry name" value="Peptidase_M16"/>
    <property type="match status" value="1"/>
</dbReference>
<dbReference type="OrthoDB" id="9811314at2"/>
<dbReference type="InterPro" id="IPR050361">
    <property type="entry name" value="MPP/UQCRC_Complex"/>
</dbReference>
<evidence type="ECO:0000313" key="5">
    <source>
        <dbReference type="Proteomes" id="UP000292881"/>
    </source>
</evidence>
<dbReference type="AlphaFoldDB" id="A0A4Q2JTW7"/>
<gene>
    <name evidence="4" type="ORF">ESO86_05320</name>
</gene>
<proteinExistence type="inferred from homology"/>
<evidence type="ECO:0000313" key="4">
    <source>
        <dbReference type="EMBL" id="RXZ49790.1"/>
    </source>
</evidence>
<reference evidence="4 5" key="1">
    <citation type="submission" date="2019-01" db="EMBL/GenBank/DDBJ databases">
        <authorList>
            <person name="Li J."/>
        </authorList>
    </citation>
    <scope>NUCLEOTIDE SEQUENCE [LARGE SCALE GENOMIC DNA]</scope>
    <source>
        <strain evidence="4 5">CGMCC 4.7180</strain>
    </source>
</reference>
<name>A0A4Q2JTW7_9MICO</name>
<sequence>MNGAVELPLGEPELAFPAAGETLVRRSVLPSGIRVLSEQVPGSRSATIGFWVAVGSRDEHPAESGHPATFGSTHFLEHLLFKGTETRSALDIAISFDAVGGEHNAVTAKEYTCYYAKVQDRDLPMAVDVLADMFTSSVLDPEDFESERRVILEELAMAGDDPADVANERFFEAVLGTHPLARPIGGDPEAIGVATRDAVLEHYRASYRARDLVVTAAGAVDHDALVERLSAALEAAGWDLAETAAPVDRRPAELALVDGRSPLTVVERPGEQVNLVLGVPGLVATDDRRAVLSVLNTVFGGGMSSRLFQQIRERRGLAYAVYSFAPGYSDAGVFGMYAGCAPKNAATVAALMRTELERLAHHGVTDDELTRAIGYLGGASALALEDSDTRMSRLGRAELALGEFADLDEALRRVGRVTADDVRALAGELAARPFSLVAVGPVDEHAFRSIVDQPETRPDVA</sequence>
<comment type="caution">
    <text evidence="4">The sequence shown here is derived from an EMBL/GenBank/DDBJ whole genome shotgun (WGS) entry which is preliminary data.</text>
</comment>
<dbReference type="GO" id="GO:0046872">
    <property type="term" value="F:metal ion binding"/>
    <property type="evidence" value="ECO:0007669"/>
    <property type="project" value="InterPro"/>
</dbReference>
<dbReference type="Gene3D" id="3.30.830.10">
    <property type="entry name" value="Metalloenzyme, LuxS/M16 peptidase-like"/>
    <property type="match status" value="2"/>
</dbReference>
<organism evidence="4 5">
    <name type="scientific">Agromyces binzhouensis</name>
    <dbReference type="NCBI Taxonomy" id="1817495"/>
    <lineage>
        <taxon>Bacteria</taxon>
        <taxon>Bacillati</taxon>
        <taxon>Actinomycetota</taxon>
        <taxon>Actinomycetes</taxon>
        <taxon>Micrococcales</taxon>
        <taxon>Microbacteriaceae</taxon>
        <taxon>Agromyces</taxon>
    </lineage>
</organism>
<dbReference type="RefSeq" id="WP_129233849.1">
    <property type="nucleotide sequence ID" value="NZ_SDPL01000061.1"/>
</dbReference>
<dbReference type="InterPro" id="IPR011249">
    <property type="entry name" value="Metalloenz_LuxS/M16"/>
</dbReference>
<evidence type="ECO:0000259" key="3">
    <source>
        <dbReference type="Pfam" id="PF05193"/>
    </source>
</evidence>
<evidence type="ECO:0000256" key="1">
    <source>
        <dbReference type="ARBA" id="ARBA00007261"/>
    </source>
</evidence>
<dbReference type="EMBL" id="SDPL01000061">
    <property type="protein sequence ID" value="RXZ49790.1"/>
    <property type="molecule type" value="Genomic_DNA"/>
</dbReference>
<feature type="domain" description="Peptidase M16 C-terminal" evidence="3">
    <location>
        <begin position="195"/>
        <end position="373"/>
    </location>
</feature>
<accession>A0A4Q2JTW7</accession>
<dbReference type="Pfam" id="PF05193">
    <property type="entry name" value="Peptidase_M16_C"/>
    <property type="match status" value="1"/>
</dbReference>
<dbReference type="SUPFAM" id="SSF63411">
    <property type="entry name" value="LuxS/MPP-like metallohydrolase"/>
    <property type="match status" value="2"/>
</dbReference>
<keyword evidence="5" id="KW-1185">Reference proteome</keyword>
<feature type="domain" description="Peptidase M16 N-terminal" evidence="2">
    <location>
        <begin position="34"/>
        <end position="186"/>
    </location>
</feature>
<dbReference type="InterPro" id="IPR011765">
    <property type="entry name" value="Pept_M16_N"/>
</dbReference>
<dbReference type="Proteomes" id="UP000292881">
    <property type="component" value="Unassembled WGS sequence"/>
</dbReference>
<dbReference type="PANTHER" id="PTHR11851:SF49">
    <property type="entry name" value="MITOCHONDRIAL-PROCESSING PEPTIDASE SUBUNIT ALPHA"/>
    <property type="match status" value="1"/>
</dbReference>
<comment type="similarity">
    <text evidence="1">Belongs to the peptidase M16 family.</text>
</comment>
<dbReference type="InterPro" id="IPR007863">
    <property type="entry name" value="Peptidase_M16_C"/>
</dbReference>
<protein>
    <submittedName>
        <fullName evidence="4">Insulinase family protein</fullName>
    </submittedName>
</protein>